<dbReference type="GO" id="GO:0016075">
    <property type="term" value="P:rRNA catabolic process"/>
    <property type="evidence" value="ECO:0007669"/>
    <property type="project" value="TreeGrafter"/>
</dbReference>
<comment type="function">
    <text evidence="1">Toxic component of a type II toxin-antitoxin (TA) system.</text>
</comment>
<dbReference type="PANTHER" id="PTHR33988:SF2">
    <property type="entry name" value="ENDORIBONUCLEASE MAZF"/>
    <property type="match status" value="1"/>
</dbReference>
<evidence type="ECO:0000313" key="3">
    <source>
        <dbReference type="Proteomes" id="UP000503483"/>
    </source>
</evidence>
<sequence>MMVSRSEIWLANLNPVKKNNEMGKVRPVLVYQNDELNHSDYPTTIVIPLSTQLVDDAEPIRIRIDKKEKLKEDSDLVLTHIRAIDNNRFIEKLATLDIKQMQKVKELFEEIVQ</sequence>
<dbReference type="AlphaFoldDB" id="A0A6M8EDT3"/>
<dbReference type="InterPro" id="IPR003477">
    <property type="entry name" value="PemK-like"/>
</dbReference>
<keyword evidence="1" id="KW-0378">Hydrolase</keyword>
<dbReference type="GO" id="GO:0016787">
    <property type="term" value="F:hydrolase activity"/>
    <property type="evidence" value="ECO:0007669"/>
    <property type="project" value="UniProtKB-KW"/>
</dbReference>
<dbReference type="GO" id="GO:0004521">
    <property type="term" value="F:RNA endonuclease activity"/>
    <property type="evidence" value="ECO:0007669"/>
    <property type="project" value="TreeGrafter"/>
</dbReference>
<dbReference type="Gene3D" id="2.30.30.110">
    <property type="match status" value="1"/>
</dbReference>
<dbReference type="RefSeq" id="WP_172125478.1">
    <property type="nucleotide sequence ID" value="NZ_CP042652.1"/>
</dbReference>
<gene>
    <name evidence="2" type="ORF">AACT_0960</name>
</gene>
<name>A0A6M8EDT3_9BACT</name>
<evidence type="ECO:0000256" key="1">
    <source>
        <dbReference type="PIRNR" id="PIRNR033490"/>
    </source>
</evidence>
<protein>
    <recommendedName>
        <fullName evidence="1">mRNA interferase</fullName>
        <ecNumber evidence="1">3.1.-.-</ecNumber>
    </recommendedName>
</protein>
<evidence type="ECO:0000313" key="2">
    <source>
        <dbReference type="EMBL" id="QKE28152.1"/>
    </source>
</evidence>
<proteinExistence type="inferred from homology"/>
<dbReference type="EMBL" id="CP042652">
    <property type="protein sequence ID" value="QKE28152.1"/>
    <property type="molecule type" value="Genomic_DNA"/>
</dbReference>
<accession>A0A6M8EDT3</accession>
<dbReference type="Pfam" id="PF02452">
    <property type="entry name" value="PemK_toxin"/>
    <property type="match status" value="1"/>
</dbReference>
<dbReference type="Proteomes" id="UP000503483">
    <property type="component" value="Chromosome"/>
</dbReference>
<comment type="similarity">
    <text evidence="1">Belongs to the PemK/MazF family.</text>
</comment>
<dbReference type="PANTHER" id="PTHR33988">
    <property type="entry name" value="ENDORIBONUCLEASE MAZF-RELATED"/>
    <property type="match status" value="1"/>
</dbReference>
<keyword evidence="1" id="KW-0255">Endonuclease</keyword>
<reference evidence="2 3" key="1">
    <citation type="submission" date="2019-08" db="EMBL/GenBank/DDBJ databases">
        <title>Complete genome sequence of Arcobacter acticola.</title>
        <authorList>
            <person name="Miller W."/>
        </authorList>
    </citation>
    <scope>NUCLEOTIDE SEQUENCE [LARGE SCALE GENOMIC DNA]</scope>
    <source>
        <strain evidence="2 3">KCTC 52212</strain>
    </source>
</reference>
<dbReference type="PIRSF" id="PIRSF033490">
    <property type="entry name" value="MazF"/>
    <property type="match status" value="1"/>
</dbReference>
<dbReference type="InterPro" id="IPR011067">
    <property type="entry name" value="Plasmid_toxin/cell-grow_inhib"/>
</dbReference>
<dbReference type="EC" id="3.1.-.-" evidence="1"/>
<keyword evidence="3" id="KW-1185">Reference proteome</keyword>
<organism evidence="2 3">
    <name type="scientific">Arcobacter acticola</name>
    <dbReference type="NCBI Taxonomy" id="1849015"/>
    <lineage>
        <taxon>Bacteria</taxon>
        <taxon>Pseudomonadati</taxon>
        <taxon>Campylobacterota</taxon>
        <taxon>Epsilonproteobacteria</taxon>
        <taxon>Campylobacterales</taxon>
        <taxon>Arcobacteraceae</taxon>
        <taxon>Arcobacter</taxon>
    </lineage>
</organism>
<dbReference type="GO" id="GO:0006402">
    <property type="term" value="P:mRNA catabolic process"/>
    <property type="evidence" value="ECO:0007669"/>
    <property type="project" value="TreeGrafter"/>
</dbReference>
<dbReference type="SUPFAM" id="SSF50118">
    <property type="entry name" value="Cell growth inhibitor/plasmid maintenance toxic component"/>
    <property type="match status" value="1"/>
</dbReference>
<dbReference type="GO" id="GO:0003677">
    <property type="term" value="F:DNA binding"/>
    <property type="evidence" value="ECO:0007669"/>
    <property type="project" value="InterPro"/>
</dbReference>
<keyword evidence="1" id="KW-0540">Nuclease</keyword>
<dbReference type="KEGG" id="paco:AACT_0960"/>